<dbReference type="AlphaFoldDB" id="A0AAV8Q5E3"/>
<feature type="compositionally biased region" description="Polar residues" evidence="2">
    <location>
        <begin position="172"/>
        <end position="194"/>
    </location>
</feature>
<dbReference type="PANTHER" id="PTHR34466:SF1">
    <property type="entry name" value="OS06G0609800 PROTEIN"/>
    <property type="match status" value="1"/>
</dbReference>
<gene>
    <name evidence="3" type="ORF">OPV22_034640</name>
</gene>
<evidence type="ECO:0000313" key="4">
    <source>
        <dbReference type="Proteomes" id="UP001222027"/>
    </source>
</evidence>
<dbReference type="Proteomes" id="UP001222027">
    <property type="component" value="Unassembled WGS sequence"/>
</dbReference>
<keyword evidence="1" id="KW-0175">Coiled coil</keyword>
<evidence type="ECO:0000256" key="2">
    <source>
        <dbReference type="SAM" id="MobiDB-lite"/>
    </source>
</evidence>
<dbReference type="EMBL" id="JAQQAF010000009">
    <property type="protein sequence ID" value="KAJ8461714.1"/>
    <property type="molecule type" value="Genomic_DNA"/>
</dbReference>
<feature type="region of interest" description="Disordered" evidence="2">
    <location>
        <begin position="461"/>
        <end position="484"/>
    </location>
</feature>
<protein>
    <submittedName>
        <fullName evidence="3">Uncharacterized protein</fullName>
    </submittedName>
</protein>
<sequence length="584" mass="64661">MASAAFRSTSGRSSIGSRGGGGAGRDAGSSTRRGGEHHRRSRSLSRYSGRFPPPPPEPDDFPTPRGRFVNKLRGAGFPEISLDDIADEFFRARAESDEDSEPSAARSRPLSSVSSYRMETESSRLRGRSVSRPPDRQAAPTKGVPDSVLRRRRSVSVARHRCSNPENDVDSHSASTQVKSRISGNGKLQQPSSHRSVKNGDSLKRSGSQKDFFHSHDSYSSHSSSLTDDEARDFCSRRCGVEKTNQAVYTLEKGENPVGDEEDFGLYEVMRKEVRHAVKEIRTELEKVMVKNEPSTIVSGDGVQPKSSEVLQAIAEIRRNYTTELEQSEKRKQDLLAELAMEEERGQELSKIVKELLPSPKVSAVPERQSRSRRRNHDRTRMCRHLTEEAEKYFEDFLFNVEDTDISSFDGERSDTSSNIRDPGLLHNSAAETHESVPGAAARPVDADGVLLPWLKWETSSGPSPFKSKAGDPVSSGNNLSAAPLPKQEASADFGSCNQIASSYGSWSPEGNERSSVASSDRRASKFGVGNQLSLSSDGRTTRSSFYMDEYVNLKQYEDVLFERLKQRQRIESGSMILCGRLLT</sequence>
<feature type="region of interest" description="Disordered" evidence="2">
    <location>
        <begin position="360"/>
        <end position="380"/>
    </location>
</feature>
<reference evidence="3 4" key="1">
    <citation type="submission" date="2022-12" db="EMBL/GenBank/DDBJ databases">
        <title>Chromosome-scale assembly of the Ensete ventricosum genome.</title>
        <authorList>
            <person name="Dussert Y."/>
            <person name="Stocks J."/>
            <person name="Wendawek A."/>
            <person name="Woldeyes F."/>
            <person name="Nichols R.A."/>
            <person name="Borrell J.S."/>
        </authorList>
    </citation>
    <scope>NUCLEOTIDE SEQUENCE [LARGE SCALE GENOMIC DNA]</scope>
    <source>
        <strain evidence="4">cv. Maze</strain>
        <tissue evidence="3">Seeds</tissue>
    </source>
</reference>
<feature type="compositionally biased region" description="Low complexity" evidence="2">
    <location>
        <begin position="7"/>
        <end position="16"/>
    </location>
</feature>
<organism evidence="3 4">
    <name type="scientific">Ensete ventricosum</name>
    <name type="common">Abyssinian banana</name>
    <name type="synonym">Musa ensete</name>
    <dbReference type="NCBI Taxonomy" id="4639"/>
    <lineage>
        <taxon>Eukaryota</taxon>
        <taxon>Viridiplantae</taxon>
        <taxon>Streptophyta</taxon>
        <taxon>Embryophyta</taxon>
        <taxon>Tracheophyta</taxon>
        <taxon>Spermatophyta</taxon>
        <taxon>Magnoliopsida</taxon>
        <taxon>Liliopsida</taxon>
        <taxon>Zingiberales</taxon>
        <taxon>Musaceae</taxon>
        <taxon>Ensete</taxon>
    </lineage>
</organism>
<name>A0AAV8Q5E3_ENSVE</name>
<feature type="compositionally biased region" description="Basic residues" evidence="2">
    <location>
        <begin position="150"/>
        <end position="162"/>
    </location>
</feature>
<accession>A0AAV8Q5E3</accession>
<proteinExistence type="predicted"/>
<comment type="caution">
    <text evidence="3">The sequence shown here is derived from an EMBL/GenBank/DDBJ whole genome shotgun (WGS) entry which is preliminary data.</text>
</comment>
<feature type="region of interest" description="Disordered" evidence="2">
    <location>
        <begin position="93"/>
        <end position="231"/>
    </location>
</feature>
<feature type="coiled-coil region" evidence="1">
    <location>
        <begin position="311"/>
        <end position="345"/>
    </location>
</feature>
<keyword evidence="4" id="KW-1185">Reference proteome</keyword>
<evidence type="ECO:0000313" key="3">
    <source>
        <dbReference type="EMBL" id="KAJ8461714.1"/>
    </source>
</evidence>
<dbReference type="PANTHER" id="PTHR34466">
    <property type="entry name" value="OS11G0129800 PROTEIN"/>
    <property type="match status" value="1"/>
</dbReference>
<evidence type="ECO:0000256" key="1">
    <source>
        <dbReference type="SAM" id="Coils"/>
    </source>
</evidence>
<feature type="region of interest" description="Disordered" evidence="2">
    <location>
        <begin position="1"/>
        <end position="77"/>
    </location>
</feature>